<feature type="compositionally biased region" description="Acidic residues" evidence="1">
    <location>
        <begin position="682"/>
        <end position="700"/>
    </location>
</feature>
<dbReference type="AlphaFoldDB" id="A0A3D8S0H8"/>
<reference evidence="2 3" key="1">
    <citation type="journal article" date="2018" name="IMA Fungus">
        <title>IMA Genome-F 9: Draft genome sequence of Annulohypoxylon stygium, Aspergillus mulundensis, Berkeleyomyces basicola (syn. Thielaviopsis basicola), Ceratocystis smalleyi, two Cercospora beticola strains, Coleophoma cylindrospora, Fusarium fracticaudum, Phialophora cf. hyalina, and Morchella septimelata.</title>
        <authorList>
            <person name="Wingfield B.D."/>
            <person name="Bills G.F."/>
            <person name="Dong Y."/>
            <person name="Huang W."/>
            <person name="Nel W.J."/>
            <person name="Swalarsk-Parry B.S."/>
            <person name="Vaghefi N."/>
            <person name="Wilken P.M."/>
            <person name="An Z."/>
            <person name="de Beer Z.W."/>
            <person name="De Vos L."/>
            <person name="Chen L."/>
            <person name="Duong T.A."/>
            <person name="Gao Y."/>
            <person name="Hammerbacher A."/>
            <person name="Kikkert J.R."/>
            <person name="Li Y."/>
            <person name="Li H."/>
            <person name="Li K."/>
            <person name="Li Q."/>
            <person name="Liu X."/>
            <person name="Ma X."/>
            <person name="Naidoo K."/>
            <person name="Pethybridge S.J."/>
            <person name="Sun J."/>
            <person name="Steenkamp E.T."/>
            <person name="van der Nest M.A."/>
            <person name="van Wyk S."/>
            <person name="Wingfield M.J."/>
            <person name="Xiong C."/>
            <person name="Yue Q."/>
            <person name="Zhang X."/>
        </authorList>
    </citation>
    <scope>NUCLEOTIDE SEQUENCE [LARGE SCALE GENOMIC DNA]</scope>
    <source>
        <strain evidence="2 3">BP6252</strain>
    </source>
</reference>
<evidence type="ECO:0008006" key="4">
    <source>
        <dbReference type="Google" id="ProtNLM"/>
    </source>
</evidence>
<feature type="region of interest" description="Disordered" evidence="1">
    <location>
        <begin position="466"/>
        <end position="496"/>
    </location>
</feature>
<feature type="compositionally biased region" description="Basic and acidic residues" evidence="1">
    <location>
        <begin position="701"/>
        <end position="716"/>
    </location>
</feature>
<feature type="compositionally biased region" description="Basic and acidic residues" evidence="1">
    <location>
        <begin position="113"/>
        <end position="122"/>
    </location>
</feature>
<evidence type="ECO:0000313" key="2">
    <source>
        <dbReference type="EMBL" id="RDW79630.1"/>
    </source>
</evidence>
<protein>
    <recommendedName>
        <fullName evidence="4">Myb-like domain-containing protein</fullName>
    </recommendedName>
</protein>
<feature type="compositionally biased region" description="Low complexity" evidence="1">
    <location>
        <begin position="51"/>
        <end position="65"/>
    </location>
</feature>
<dbReference type="GO" id="GO:0042790">
    <property type="term" value="P:nucleolar large rRNA transcription by RNA polymerase I"/>
    <property type="evidence" value="ECO:0007669"/>
    <property type="project" value="InterPro"/>
</dbReference>
<dbReference type="GO" id="GO:0000500">
    <property type="term" value="C:RNA polymerase I upstream activating factor complex"/>
    <property type="evidence" value="ECO:0007669"/>
    <property type="project" value="InterPro"/>
</dbReference>
<evidence type="ECO:0000313" key="3">
    <source>
        <dbReference type="Proteomes" id="UP000256645"/>
    </source>
</evidence>
<feature type="region of interest" description="Disordered" evidence="1">
    <location>
        <begin position="1"/>
        <end position="137"/>
    </location>
</feature>
<dbReference type="GO" id="GO:0000182">
    <property type="term" value="F:rDNA binding"/>
    <property type="evidence" value="ECO:0007669"/>
    <property type="project" value="TreeGrafter"/>
</dbReference>
<dbReference type="Proteomes" id="UP000256645">
    <property type="component" value="Unassembled WGS sequence"/>
</dbReference>
<proteinExistence type="predicted"/>
<dbReference type="EMBL" id="PDLM01000004">
    <property type="protein sequence ID" value="RDW79630.1"/>
    <property type="molecule type" value="Genomic_DNA"/>
</dbReference>
<feature type="compositionally biased region" description="Acidic residues" evidence="1">
    <location>
        <begin position="533"/>
        <end position="549"/>
    </location>
</feature>
<dbReference type="PANTHER" id="PTHR28079">
    <property type="entry name" value="RNA POLYMERASE I-SPECIFIC TRANSCRIPTION INITIATION FACTOR RRN5"/>
    <property type="match status" value="1"/>
</dbReference>
<dbReference type="InterPro" id="IPR009057">
    <property type="entry name" value="Homeodomain-like_sf"/>
</dbReference>
<organism evidence="2 3">
    <name type="scientific">Coleophoma cylindrospora</name>
    <dbReference type="NCBI Taxonomy" id="1849047"/>
    <lineage>
        <taxon>Eukaryota</taxon>
        <taxon>Fungi</taxon>
        <taxon>Dikarya</taxon>
        <taxon>Ascomycota</taxon>
        <taxon>Pezizomycotina</taxon>
        <taxon>Leotiomycetes</taxon>
        <taxon>Helotiales</taxon>
        <taxon>Dermateaceae</taxon>
        <taxon>Coleophoma</taxon>
    </lineage>
</organism>
<dbReference type="GO" id="GO:0006361">
    <property type="term" value="P:transcription initiation at RNA polymerase I promoter"/>
    <property type="evidence" value="ECO:0007669"/>
    <property type="project" value="TreeGrafter"/>
</dbReference>
<feature type="region of interest" description="Disordered" evidence="1">
    <location>
        <begin position="531"/>
        <end position="553"/>
    </location>
</feature>
<name>A0A3D8S0H8_9HELO</name>
<dbReference type="STRING" id="1849047.A0A3D8S0H8"/>
<accession>A0A3D8S0H8</accession>
<dbReference type="PANTHER" id="PTHR28079:SF1">
    <property type="entry name" value="RNA POLYMERASE I-SPECIFIC TRANSCRIPTION INITIATION FACTOR RRN5"/>
    <property type="match status" value="1"/>
</dbReference>
<keyword evidence="3" id="KW-1185">Reference proteome</keyword>
<feature type="region of interest" description="Disordered" evidence="1">
    <location>
        <begin position="647"/>
        <end position="768"/>
    </location>
</feature>
<feature type="compositionally biased region" description="Polar residues" evidence="1">
    <location>
        <begin position="18"/>
        <end position="30"/>
    </location>
</feature>
<evidence type="ECO:0000256" key="1">
    <source>
        <dbReference type="SAM" id="MobiDB-lite"/>
    </source>
</evidence>
<feature type="compositionally biased region" description="Acidic residues" evidence="1">
    <location>
        <begin position="1"/>
        <end position="10"/>
    </location>
</feature>
<feature type="compositionally biased region" description="Basic residues" evidence="1">
    <location>
        <begin position="650"/>
        <end position="664"/>
    </location>
</feature>
<comment type="caution">
    <text evidence="2">The sequence shown here is derived from an EMBL/GenBank/DDBJ whole genome shotgun (WGS) entry which is preliminary data.</text>
</comment>
<feature type="compositionally biased region" description="Low complexity" evidence="1">
    <location>
        <begin position="722"/>
        <end position="738"/>
    </location>
</feature>
<dbReference type="GO" id="GO:0001181">
    <property type="term" value="F:RNA polymerase I general transcription initiation factor activity"/>
    <property type="evidence" value="ECO:0007669"/>
    <property type="project" value="TreeGrafter"/>
</dbReference>
<dbReference type="OrthoDB" id="2240312at2759"/>
<sequence length="768" mass="86817">MDGLNDLEDMENGHLGQDTVQSYLNDSSGSEYEVPSGDDDVLSPDEDRARGQNSRQNSRSHSQRSTLKRGWVPEDYGFSGEDDIPSEGAKKRHPRYTQEEIRQNAQEWAARFQRPDDQEVRSPARRPAGSRSKKRELVQASLLRAKRAKGFHSNEYRELLNVDIHDMATRTSSEEQVLSESTQIGSSIWTSQEKNMFFCGLSRLGRDNVRGISELVRSKSEPEVQEMIQVLHQNLIERDDLRHQRFTLDFADLPAAVEVSEECCAVLERAADALASRQERYEEELEKEHWGEPWLLTPEVCSWISRHRSEPGGEEALEEVLPVANLFNLKKWLQLPQEIFMNPAAPREEENWQELAEPGEQPAIRATALQDFHSLAVNLTKRLVSATLFCTMSKLRALDSHRVKYAEVSAGDVAAAIDMLGLAANSKEYWRKCARRCNLEVYAEEQEGVTQENQISMTYEEVEKALSTKATPSGDLEKAGYLSEGPGSESERETVPQSLANDLEEAFTDDDDDDSVYEPEEDGAAEYVHESDLEADDSPFDFSDPEADPNESRREHILKRIKTRKANEQAHDEYTEAVDTEASRVAEEHLWKLLRQSPPLEIKIEPVELPERPVKPLRNDAGEWRVNTEFRSEWEIMDKPIPLQAFERARHLKRKRSARQRPTRANHPLSAERVALGSDSESGQEGDDYDESDIEESSEDLDGKKHDHDAAGNHSDEDGEGSPQSYVSHVSVSSDVASLGVNGDQTPFVNDALPSRSTSVKSESDDSW</sequence>
<dbReference type="InterPro" id="IPR039601">
    <property type="entry name" value="Rrn5"/>
</dbReference>
<dbReference type="SUPFAM" id="SSF46689">
    <property type="entry name" value="Homeodomain-like"/>
    <property type="match status" value="1"/>
</dbReference>
<gene>
    <name evidence="2" type="ORF">BP6252_04268</name>
</gene>